<evidence type="ECO:0000313" key="3">
    <source>
        <dbReference type="Proteomes" id="UP000254508"/>
    </source>
</evidence>
<gene>
    <name evidence="2" type="ORF">DVR09_08405</name>
</gene>
<evidence type="ECO:0000313" key="2">
    <source>
        <dbReference type="EMBL" id="AXK42357.1"/>
    </source>
</evidence>
<keyword evidence="1" id="KW-0812">Transmembrane</keyword>
<feature type="transmembrane region" description="Helical" evidence="1">
    <location>
        <begin position="7"/>
        <end position="30"/>
    </location>
</feature>
<dbReference type="EMBL" id="CP031357">
    <property type="protein sequence ID" value="AXK42357.1"/>
    <property type="molecule type" value="Genomic_DNA"/>
</dbReference>
<dbReference type="AlphaFoldDB" id="A0A345YEK5"/>
<dbReference type="Proteomes" id="UP000254508">
    <property type="component" value="Chromosome"/>
</dbReference>
<sequence>MLIPASLFFDATVFYALCAVNFILFHSIWLSRYVTEEGFAFTNDFFMREMRLPIILFAVCGLVGLVLTFES</sequence>
<reference evidence="3" key="1">
    <citation type="submission" date="2018-07" db="EMBL/GenBank/DDBJ databases">
        <title>Genome sequence of Erythrobacter strain YH-07, an antagonistic bacterium isolated from Yellow Sea.</title>
        <authorList>
            <person name="Tang T."/>
            <person name="Liu Q."/>
            <person name="Sun X."/>
        </authorList>
    </citation>
    <scope>NUCLEOTIDE SEQUENCE [LARGE SCALE GENOMIC DNA]</scope>
    <source>
        <strain evidence="3">YH-07</strain>
    </source>
</reference>
<evidence type="ECO:0000256" key="1">
    <source>
        <dbReference type="SAM" id="Phobius"/>
    </source>
</evidence>
<proteinExistence type="predicted"/>
<protein>
    <submittedName>
        <fullName evidence="2">Uncharacterized protein</fullName>
    </submittedName>
</protein>
<accession>A0A345YEK5</accession>
<organism evidence="2 3">
    <name type="scientific">Erythrobacter aureus</name>
    <dbReference type="NCBI Taxonomy" id="2182384"/>
    <lineage>
        <taxon>Bacteria</taxon>
        <taxon>Pseudomonadati</taxon>
        <taxon>Pseudomonadota</taxon>
        <taxon>Alphaproteobacteria</taxon>
        <taxon>Sphingomonadales</taxon>
        <taxon>Erythrobacteraceae</taxon>
        <taxon>Erythrobacter/Porphyrobacter group</taxon>
        <taxon>Erythrobacter</taxon>
    </lineage>
</organism>
<keyword evidence="1" id="KW-0472">Membrane</keyword>
<feature type="transmembrane region" description="Helical" evidence="1">
    <location>
        <begin position="50"/>
        <end position="69"/>
    </location>
</feature>
<dbReference type="KEGG" id="err:DVR09_08405"/>
<keyword evidence="1" id="KW-1133">Transmembrane helix</keyword>
<keyword evidence="3" id="KW-1185">Reference proteome</keyword>
<name>A0A345YEK5_9SPHN</name>